<dbReference type="Proteomes" id="UP000068243">
    <property type="component" value="Unassembled WGS sequence"/>
</dbReference>
<dbReference type="SMART" id="SM00829">
    <property type="entry name" value="PKS_ER"/>
    <property type="match status" value="1"/>
</dbReference>
<dbReference type="InterPro" id="IPR047122">
    <property type="entry name" value="Trans-enoyl_RdTase-like"/>
</dbReference>
<dbReference type="Pfam" id="PF00107">
    <property type="entry name" value="ADH_zinc_N"/>
    <property type="match status" value="1"/>
</dbReference>
<evidence type="ECO:0000313" key="6">
    <source>
        <dbReference type="EMBL" id="GAQ42290.1"/>
    </source>
</evidence>
<dbReference type="VEuPathDB" id="FungiDB:M747DRAFT_314491"/>
<dbReference type="GO" id="GO:0000166">
    <property type="term" value="F:nucleotide binding"/>
    <property type="evidence" value="ECO:0007669"/>
    <property type="project" value="UniProtKB-KW"/>
</dbReference>
<protein>
    <submittedName>
        <fullName evidence="6">Hypothetical oxidoreductase</fullName>
    </submittedName>
</protein>
<dbReference type="CDD" id="cd08249">
    <property type="entry name" value="enoyl_reductase_like"/>
    <property type="match status" value="1"/>
</dbReference>
<keyword evidence="3" id="KW-0521">NADP</keyword>
<comment type="similarity">
    <text evidence="1">Belongs to the zinc-containing alcohol dehydrogenase family.</text>
</comment>
<dbReference type="PANTHER" id="PTHR45348">
    <property type="entry name" value="HYPOTHETICAL OXIDOREDUCTASE (EUROFUNG)"/>
    <property type="match status" value="1"/>
</dbReference>
<evidence type="ECO:0000256" key="3">
    <source>
        <dbReference type="ARBA" id="ARBA00022857"/>
    </source>
</evidence>
<gene>
    <name evidence="6" type="ORF">ABL_04951</name>
</gene>
<dbReference type="PANTHER" id="PTHR45348:SF2">
    <property type="entry name" value="ZINC-TYPE ALCOHOL DEHYDROGENASE-LIKE PROTEIN C2E1P3.01"/>
    <property type="match status" value="1"/>
</dbReference>
<keyword evidence="2" id="KW-0547">Nucleotide-binding</keyword>
<dbReference type="SUPFAM" id="SSF51735">
    <property type="entry name" value="NAD(P)-binding Rossmann-fold domains"/>
    <property type="match status" value="1"/>
</dbReference>
<evidence type="ECO:0000256" key="1">
    <source>
        <dbReference type="ARBA" id="ARBA00008072"/>
    </source>
</evidence>
<accession>A0A117E0A7</accession>
<dbReference type="Gene3D" id="3.90.180.10">
    <property type="entry name" value="Medium-chain alcohol dehydrogenases, catalytic domain"/>
    <property type="match status" value="1"/>
</dbReference>
<dbReference type="InterPro" id="IPR013149">
    <property type="entry name" value="ADH-like_C"/>
</dbReference>
<dbReference type="GO" id="GO:0016651">
    <property type="term" value="F:oxidoreductase activity, acting on NAD(P)H"/>
    <property type="evidence" value="ECO:0007669"/>
    <property type="project" value="InterPro"/>
</dbReference>
<dbReference type="InterPro" id="IPR036291">
    <property type="entry name" value="NAD(P)-bd_dom_sf"/>
</dbReference>
<organism evidence="6 7">
    <name type="scientific">Aspergillus niger</name>
    <dbReference type="NCBI Taxonomy" id="5061"/>
    <lineage>
        <taxon>Eukaryota</taxon>
        <taxon>Fungi</taxon>
        <taxon>Dikarya</taxon>
        <taxon>Ascomycota</taxon>
        <taxon>Pezizomycotina</taxon>
        <taxon>Eurotiomycetes</taxon>
        <taxon>Eurotiomycetidae</taxon>
        <taxon>Eurotiales</taxon>
        <taxon>Aspergillaceae</taxon>
        <taxon>Aspergillus</taxon>
        <taxon>Aspergillus subgen. Circumdati</taxon>
    </lineage>
</organism>
<dbReference type="EMBL" id="BCMY01000007">
    <property type="protein sequence ID" value="GAQ42290.1"/>
    <property type="molecule type" value="Genomic_DNA"/>
</dbReference>
<evidence type="ECO:0000259" key="5">
    <source>
        <dbReference type="SMART" id="SM00829"/>
    </source>
</evidence>
<dbReference type="SUPFAM" id="SSF50129">
    <property type="entry name" value="GroES-like"/>
    <property type="match status" value="1"/>
</dbReference>
<dbReference type="Pfam" id="PF08240">
    <property type="entry name" value="ADH_N"/>
    <property type="match status" value="1"/>
</dbReference>
<name>A0A117E0A7_ASPNG</name>
<proteinExistence type="inferred from homology"/>
<evidence type="ECO:0000256" key="4">
    <source>
        <dbReference type="ARBA" id="ARBA00023002"/>
    </source>
</evidence>
<dbReference type="InterPro" id="IPR013154">
    <property type="entry name" value="ADH-like_N"/>
</dbReference>
<dbReference type="VEuPathDB" id="FungiDB:ASPNIDRAFT2_1178394"/>
<comment type="caution">
    <text evidence="6">The sequence shown here is derived from an EMBL/GenBank/DDBJ whole genome shotgun (WGS) entry which is preliminary data.</text>
</comment>
<dbReference type="InterPro" id="IPR020843">
    <property type="entry name" value="ER"/>
</dbReference>
<dbReference type="OMA" id="RICGVTH"/>
<dbReference type="InterPro" id="IPR011032">
    <property type="entry name" value="GroES-like_sf"/>
</dbReference>
<dbReference type="AlphaFoldDB" id="A0A117E0A7"/>
<dbReference type="VEuPathDB" id="FungiDB:ATCC64974_90350"/>
<dbReference type="Gene3D" id="3.40.50.720">
    <property type="entry name" value="NAD(P)-binding Rossmann-like Domain"/>
    <property type="match status" value="1"/>
</dbReference>
<keyword evidence="4" id="KW-0560">Oxidoreductase</keyword>
<reference evidence="7" key="1">
    <citation type="journal article" date="2016" name="Genome Announc.">
        <title>Draft genome sequence of Aspergillus niger strain An76.</title>
        <authorList>
            <person name="Gong W."/>
            <person name="Cheng Z."/>
            <person name="Zhang H."/>
            <person name="Liu L."/>
            <person name="Gao P."/>
            <person name="Wang L."/>
        </authorList>
    </citation>
    <scope>NUCLEOTIDE SEQUENCE [LARGE SCALE GENOMIC DNA]</scope>
    <source>
        <strain evidence="7">An76</strain>
    </source>
</reference>
<dbReference type="VEuPathDB" id="FungiDB:An11g04270"/>
<evidence type="ECO:0000256" key="2">
    <source>
        <dbReference type="ARBA" id="ARBA00022741"/>
    </source>
</evidence>
<feature type="domain" description="Enoyl reductase (ER)" evidence="5">
    <location>
        <begin position="13"/>
        <end position="357"/>
    </location>
</feature>
<sequence length="363" mass="39246">MAVQRAVIVRERGQVTLADDVPIPALPDDYILVKTQAVALNPTDWKHVDFDTCTGTIVGCDYAGVVEAIGPRVRKLWKKGDRVAGFVHGCNVKQTHGGAFAQYVIAKGDIQFRVPEWMSIDGAACLGVGMMTIGQNLYQSMQLPGPGMACDDEITDMQRDEKGNDEDIPSILIYGGATSTGSLAIQFAKLSGLRVVTTCSEPNRAWMHELGADAVFDYHDPHVGDRIREFTDDTVELAFDTISTNQTAAICAAAISSSGGCYNALLDVRCPRGDVDTHVSMAYDIIGEPYVMGGKEVQAQPENLSFGAQWANTVEVLLQSRQVTSQRFQVKPGGLAGIASGLDWLRQGKVRASKLVYKVDETA</sequence>
<evidence type="ECO:0000313" key="7">
    <source>
        <dbReference type="Proteomes" id="UP000068243"/>
    </source>
</evidence>
<dbReference type="OrthoDB" id="48317at2759"/>